<dbReference type="InterPro" id="IPR018485">
    <property type="entry name" value="FGGY_C"/>
</dbReference>
<organism evidence="10 11">
    <name type="scientific">Alicyclobacillus cellulosilyticus</name>
    <dbReference type="NCBI Taxonomy" id="1003997"/>
    <lineage>
        <taxon>Bacteria</taxon>
        <taxon>Bacillati</taxon>
        <taxon>Bacillota</taxon>
        <taxon>Bacilli</taxon>
        <taxon>Bacillales</taxon>
        <taxon>Alicyclobacillaceae</taxon>
        <taxon>Alicyclobacillus</taxon>
    </lineage>
</organism>
<dbReference type="CDD" id="cd07771">
    <property type="entry name" value="ASKHA_NBD_FGGY_RhaB-like"/>
    <property type="match status" value="1"/>
</dbReference>
<dbReference type="PANTHER" id="PTHR10196">
    <property type="entry name" value="SUGAR KINASE"/>
    <property type="match status" value="1"/>
</dbReference>
<evidence type="ECO:0000256" key="7">
    <source>
        <dbReference type="ARBA" id="ARBA00023308"/>
    </source>
</evidence>
<keyword evidence="4 10" id="KW-0418">Kinase</keyword>
<comment type="caution">
    <text evidence="10">The sequence shown here is derived from an EMBL/GenBank/DDBJ whole genome shotgun (WGS) entry which is preliminary data.</text>
</comment>
<keyword evidence="7" id="KW-0684">Rhamnose metabolism</keyword>
<evidence type="ECO:0000256" key="4">
    <source>
        <dbReference type="ARBA" id="ARBA00022777"/>
    </source>
</evidence>
<evidence type="ECO:0000256" key="2">
    <source>
        <dbReference type="ARBA" id="ARBA00022679"/>
    </source>
</evidence>
<dbReference type="InterPro" id="IPR043129">
    <property type="entry name" value="ATPase_NBD"/>
</dbReference>
<dbReference type="EMBL" id="BMOY01000016">
    <property type="protein sequence ID" value="GGJ04936.1"/>
    <property type="molecule type" value="Genomic_DNA"/>
</dbReference>
<dbReference type="RefSeq" id="WP_229776531.1">
    <property type="nucleotide sequence ID" value="NZ_BMOY01000016.1"/>
</dbReference>
<evidence type="ECO:0000256" key="1">
    <source>
        <dbReference type="ARBA" id="ARBA00009156"/>
    </source>
</evidence>
<keyword evidence="5" id="KW-0067">ATP-binding</keyword>
<accession>A0A917KA63</accession>
<protein>
    <submittedName>
        <fullName evidence="10">Carbohydrate kinase</fullName>
    </submittedName>
</protein>
<evidence type="ECO:0000313" key="11">
    <source>
        <dbReference type="Proteomes" id="UP000637695"/>
    </source>
</evidence>
<dbReference type="GO" id="GO:0008993">
    <property type="term" value="F:rhamnulokinase activity"/>
    <property type="evidence" value="ECO:0007669"/>
    <property type="project" value="InterPro"/>
</dbReference>
<reference evidence="10" key="1">
    <citation type="journal article" date="2014" name="Int. J. Syst. Evol. Microbiol.">
        <title>Complete genome sequence of Corynebacterium casei LMG S-19264T (=DSM 44701T), isolated from a smear-ripened cheese.</title>
        <authorList>
            <consortium name="US DOE Joint Genome Institute (JGI-PGF)"/>
            <person name="Walter F."/>
            <person name="Albersmeier A."/>
            <person name="Kalinowski J."/>
            <person name="Ruckert C."/>
        </authorList>
    </citation>
    <scope>NUCLEOTIDE SEQUENCE</scope>
    <source>
        <strain evidence="10">JCM 18487</strain>
    </source>
</reference>
<dbReference type="Pfam" id="PF00370">
    <property type="entry name" value="FGGY_N"/>
    <property type="match status" value="1"/>
</dbReference>
<evidence type="ECO:0000256" key="5">
    <source>
        <dbReference type="ARBA" id="ARBA00022840"/>
    </source>
</evidence>
<dbReference type="Pfam" id="PF02782">
    <property type="entry name" value="FGGY_C"/>
    <property type="match status" value="1"/>
</dbReference>
<dbReference type="GO" id="GO:0005524">
    <property type="term" value="F:ATP binding"/>
    <property type="evidence" value="ECO:0007669"/>
    <property type="project" value="UniProtKB-KW"/>
</dbReference>
<comment type="similarity">
    <text evidence="1">Belongs to the FGGY kinase family.</text>
</comment>
<reference evidence="10" key="2">
    <citation type="submission" date="2020-09" db="EMBL/GenBank/DDBJ databases">
        <authorList>
            <person name="Sun Q."/>
            <person name="Ohkuma M."/>
        </authorList>
    </citation>
    <scope>NUCLEOTIDE SEQUENCE</scope>
    <source>
        <strain evidence="10">JCM 18487</strain>
    </source>
</reference>
<feature type="domain" description="Carbohydrate kinase FGGY N-terminal" evidence="8">
    <location>
        <begin position="4"/>
        <end position="250"/>
    </location>
</feature>
<evidence type="ECO:0000256" key="3">
    <source>
        <dbReference type="ARBA" id="ARBA00022741"/>
    </source>
</evidence>
<dbReference type="Proteomes" id="UP000637695">
    <property type="component" value="Unassembled WGS sequence"/>
</dbReference>
<evidence type="ECO:0000259" key="8">
    <source>
        <dbReference type="Pfam" id="PF00370"/>
    </source>
</evidence>
<dbReference type="GO" id="GO:0019301">
    <property type="term" value="P:rhamnose catabolic process"/>
    <property type="evidence" value="ECO:0007669"/>
    <property type="project" value="InterPro"/>
</dbReference>
<dbReference type="PANTHER" id="PTHR10196:SF93">
    <property type="entry name" value="L-RHAMNULOKINASE"/>
    <property type="match status" value="1"/>
</dbReference>
<sequence length="514" mass="55394">MKHVVAVDVGASSGKAFLVSYDGSRMTVQEVHRFPNEPVSVFGRLYWDIYRIFGEIRSGLLRAGAQVKEQGGELTSAGIDTWAVDFGLLDVRGYLLDLPRHYRDARTQAVFPRVVDALGGAYIFARTGIQLMPINTIYQLVAAREENPALLEAADRLLLIPDLLDYFLTGEVAAEFTNATTTQLLHPGTRDWDEELLQAAGIPRRLLPPVAPPGQVIGPPAADPELRADGMCSRVLVVRVASHDTASAVVAVPVAAEPYAFISSGTWSLLGTTVAAPVLSMRAQRFNFTNEGGVGNYRLLKNIMGLWLLQETQRTFAQAGLPHALAELLARAESAPPFAALFDPDDPRLLFPGDIPARIRDLCRAAGEPPPDDPGAMVRAILESLALKYRLVLAQLEQILGQRVAALHIVGGGSQNRLLCQWTADATGRPVYAGPVEASAVGNALVQLAALGEVRGSAEMRELVRRSFPVAVYWPTSTAAWDAAYERFCRLTAGSAAVRPDARDAAGSDTAKGE</sequence>
<dbReference type="Gene3D" id="3.30.420.40">
    <property type="match status" value="2"/>
</dbReference>
<evidence type="ECO:0000259" key="9">
    <source>
        <dbReference type="Pfam" id="PF02782"/>
    </source>
</evidence>
<keyword evidence="11" id="KW-1185">Reference proteome</keyword>
<dbReference type="GO" id="GO:0004370">
    <property type="term" value="F:glycerol kinase activity"/>
    <property type="evidence" value="ECO:0007669"/>
    <property type="project" value="TreeGrafter"/>
</dbReference>
<dbReference type="SUPFAM" id="SSF53067">
    <property type="entry name" value="Actin-like ATPase domain"/>
    <property type="match status" value="2"/>
</dbReference>
<evidence type="ECO:0000313" key="10">
    <source>
        <dbReference type="EMBL" id="GGJ04936.1"/>
    </source>
</evidence>
<name>A0A917KA63_9BACL</name>
<dbReference type="GO" id="GO:0006071">
    <property type="term" value="P:glycerol metabolic process"/>
    <property type="evidence" value="ECO:0007669"/>
    <property type="project" value="TreeGrafter"/>
</dbReference>
<dbReference type="InterPro" id="IPR018484">
    <property type="entry name" value="FGGY_N"/>
</dbReference>
<keyword evidence="2" id="KW-0808">Transferase</keyword>
<keyword evidence="6" id="KW-1015">Disulfide bond</keyword>
<evidence type="ECO:0000256" key="6">
    <source>
        <dbReference type="ARBA" id="ARBA00023157"/>
    </source>
</evidence>
<gene>
    <name evidence="10" type="ORF">GCM10010885_12590</name>
</gene>
<dbReference type="InterPro" id="IPR013449">
    <property type="entry name" value="Rhamnulokinase"/>
</dbReference>
<keyword evidence="3" id="KW-0547">Nucleotide-binding</keyword>
<dbReference type="AlphaFoldDB" id="A0A917KA63"/>
<proteinExistence type="inferred from homology"/>
<dbReference type="GO" id="GO:0005829">
    <property type="term" value="C:cytosol"/>
    <property type="evidence" value="ECO:0007669"/>
    <property type="project" value="TreeGrafter"/>
</dbReference>
<feature type="domain" description="Carbohydrate kinase FGGY C-terminal" evidence="9">
    <location>
        <begin position="261"/>
        <end position="450"/>
    </location>
</feature>